<evidence type="ECO:0000256" key="4">
    <source>
        <dbReference type="ARBA" id="ARBA00023163"/>
    </source>
</evidence>
<evidence type="ECO:0000313" key="7">
    <source>
        <dbReference type="EMBL" id="KAL2064112.1"/>
    </source>
</evidence>
<evidence type="ECO:0000256" key="3">
    <source>
        <dbReference type="ARBA" id="ARBA00023015"/>
    </source>
</evidence>
<feature type="compositionally biased region" description="Pro residues" evidence="6">
    <location>
        <begin position="46"/>
        <end position="58"/>
    </location>
</feature>
<dbReference type="Proteomes" id="UP001595075">
    <property type="component" value="Unassembled WGS sequence"/>
</dbReference>
<proteinExistence type="inferred from homology"/>
<gene>
    <name evidence="7" type="ORF">VTL71DRAFT_4606</name>
</gene>
<dbReference type="Gene3D" id="6.10.280.160">
    <property type="entry name" value="Mediator of RNA polymerase II transcription subunit 22"/>
    <property type="match status" value="1"/>
</dbReference>
<keyword evidence="3" id="KW-0805">Transcription regulation</keyword>
<sequence length="182" mass="19522">MSEPHVNGFDHTHETANSHGKDSSQAIPSIEALTIDTTICSRRLPSSPPGTPLPPTPTTPSKTPSDKSDSNTLLDREERAVAALLTRFKTLVTLAAEPIQDGATKEVAAAQGLQMEVEGSALVRATEDLLQLTRELKELWLFGPLRGIKEGEGEGQMDEDSQKVGELVEAVLKKATERPSAS</sequence>
<evidence type="ECO:0000256" key="2">
    <source>
        <dbReference type="ARBA" id="ARBA00005942"/>
    </source>
</evidence>
<evidence type="ECO:0008006" key="9">
    <source>
        <dbReference type="Google" id="ProtNLM"/>
    </source>
</evidence>
<evidence type="ECO:0000256" key="5">
    <source>
        <dbReference type="ARBA" id="ARBA00023242"/>
    </source>
</evidence>
<dbReference type="InterPro" id="IPR009332">
    <property type="entry name" value="Med22"/>
</dbReference>
<dbReference type="PANTHER" id="PTHR12434">
    <property type="entry name" value="MEDIATOR OF RNA POLYMERASE II TRANSCRIPTION SUBUNIT 22"/>
    <property type="match status" value="1"/>
</dbReference>
<dbReference type="EMBL" id="JAZHXI010000014">
    <property type="protein sequence ID" value="KAL2064112.1"/>
    <property type="molecule type" value="Genomic_DNA"/>
</dbReference>
<dbReference type="Pfam" id="PF06179">
    <property type="entry name" value="Med22"/>
    <property type="match status" value="1"/>
</dbReference>
<name>A0ABR4C3L3_9HELO</name>
<feature type="compositionally biased region" description="Basic and acidic residues" evidence="6">
    <location>
        <begin position="64"/>
        <end position="73"/>
    </location>
</feature>
<evidence type="ECO:0000256" key="1">
    <source>
        <dbReference type="ARBA" id="ARBA00004123"/>
    </source>
</evidence>
<comment type="subcellular location">
    <subcellularLocation>
        <location evidence="1">Nucleus</location>
    </subcellularLocation>
</comment>
<keyword evidence="8" id="KW-1185">Reference proteome</keyword>
<comment type="similarity">
    <text evidence="2">Belongs to the Mediator complex subunit 22 family.</text>
</comment>
<feature type="compositionally biased region" description="Basic and acidic residues" evidence="6">
    <location>
        <begin position="8"/>
        <end position="22"/>
    </location>
</feature>
<dbReference type="PANTHER" id="PTHR12434:SF6">
    <property type="entry name" value="MEDIATOR OF RNA POLYMERASE II TRANSCRIPTION SUBUNIT 22"/>
    <property type="match status" value="1"/>
</dbReference>
<evidence type="ECO:0000313" key="8">
    <source>
        <dbReference type="Proteomes" id="UP001595075"/>
    </source>
</evidence>
<accession>A0ABR4C3L3</accession>
<protein>
    <recommendedName>
        <fullName evidence="9">Mediator complex subunit 11</fullName>
    </recommendedName>
</protein>
<reference evidence="7 8" key="1">
    <citation type="journal article" date="2024" name="Commun. Biol.">
        <title>Comparative genomic analysis of thermophilic fungi reveals convergent evolutionary adaptations and gene losses.</title>
        <authorList>
            <person name="Steindorff A.S."/>
            <person name="Aguilar-Pontes M.V."/>
            <person name="Robinson A.J."/>
            <person name="Andreopoulos B."/>
            <person name="LaButti K."/>
            <person name="Kuo A."/>
            <person name="Mondo S."/>
            <person name="Riley R."/>
            <person name="Otillar R."/>
            <person name="Haridas S."/>
            <person name="Lipzen A."/>
            <person name="Grimwood J."/>
            <person name="Schmutz J."/>
            <person name="Clum A."/>
            <person name="Reid I.D."/>
            <person name="Moisan M.C."/>
            <person name="Butler G."/>
            <person name="Nguyen T.T.M."/>
            <person name="Dewar K."/>
            <person name="Conant G."/>
            <person name="Drula E."/>
            <person name="Henrissat B."/>
            <person name="Hansel C."/>
            <person name="Singer S."/>
            <person name="Hutchinson M.I."/>
            <person name="de Vries R.P."/>
            <person name="Natvig D.O."/>
            <person name="Powell A.J."/>
            <person name="Tsang A."/>
            <person name="Grigoriev I.V."/>
        </authorList>
    </citation>
    <scope>NUCLEOTIDE SEQUENCE [LARGE SCALE GENOMIC DNA]</scope>
    <source>
        <strain evidence="7 8">CBS 494.80</strain>
    </source>
</reference>
<feature type="region of interest" description="Disordered" evidence="6">
    <location>
        <begin position="1"/>
        <end position="73"/>
    </location>
</feature>
<organism evidence="7 8">
    <name type="scientific">Oculimacula yallundae</name>
    <dbReference type="NCBI Taxonomy" id="86028"/>
    <lineage>
        <taxon>Eukaryota</taxon>
        <taxon>Fungi</taxon>
        <taxon>Dikarya</taxon>
        <taxon>Ascomycota</taxon>
        <taxon>Pezizomycotina</taxon>
        <taxon>Leotiomycetes</taxon>
        <taxon>Helotiales</taxon>
        <taxon>Ploettnerulaceae</taxon>
        <taxon>Oculimacula</taxon>
    </lineage>
</organism>
<comment type="caution">
    <text evidence="7">The sequence shown here is derived from an EMBL/GenBank/DDBJ whole genome shotgun (WGS) entry which is preliminary data.</text>
</comment>
<evidence type="ECO:0000256" key="6">
    <source>
        <dbReference type="SAM" id="MobiDB-lite"/>
    </source>
</evidence>
<keyword evidence="5" id="KW-0539">Nucleus</keyword>
<keyword evidence="4" id="KW-0804">Transcription</keyword>